<dbReference type="InterPro" id="IPR001878">
    <property type="entry name" value="Znf_CCHC"/>
</dbReference>
<name>A0A2Z6NUF6_TRISU</name>
<organism evidence="3 4">
    <name type="scientific">Trifolium subterraneum</name>
    <name type="common">Subterranean clover</name>
    <dbReference type="NCBI Taxonomy" id="3900"/>
    <lineage>
        <taxon>Eukaryota</taxon>
        <taxon>Viridiplantae</taxon>
        <taxon>Streptophyta</taxon>
        <taxon>Embryophyta</taxon>
        <taxon>Tracheophyta</taxon>
        <taxon>Spermatophyta</taxon>
        <taxon>Magnoliopsida</taxon>
        <taxon>eudicotyledons</taxon>
        <taxon>Gunneridae</taxon>
        <taxon>Pentapetalae</taxon>
        <taxon>rosids</taxon>
        <taxon>fabids</taxon>
        <taxon>Fabales</taxon>
        <taxon>Fabaceae</taxon>
        <taxon>Papilionoideae</taxon>
        <taxon>50 kb inversion clade</taxon>
        <taxon>NPAAA clade</taxon>
        <taxon>Hologalegina</taxon>
        <taxon>IRL clade</taxon>
        <taxon>Trifolieae</taxon>
        <taxon>Trifolium</taxon>
    </lineage>
</organism>
<keyword evidence="4" id="KW-1185">Reference proteome</keyword>
<dbReference type="SUPFAM" id="SSF57756">
    <property type="entry name" value="Retrovirus zinc finger-like domains"/>
    <property type="match status" value="1"/>
</dbReference>
<evidence type="ECO:0000313" key="4">
    <source>
        <dbReference type="Proteomes" id="UP000242715"/>
    </source>
</evidence>
<sequence length="86" mass="9544">MSAMAQALAQANAGAVNQQNIHGAADENGMNHFIWNNLICFRCGRRGHVSTRCEKPMKESKTAPTTARIFSLDGKRRRPTKIILFS</sequence>
<dbReference type="InterPro" id="IPR036875">
    <property type="entry name" value="Znf_CCHC_sf"/>
</dbReference>
<feature type="domain" description="CCHC-type" evidence="2">
    <location>
        <begin position="40"/>
        <end position="55"/>
    </location>
</feature>
<dbReference type="AlphaFoldDB" id="A0A2Z6NUF6"/>
<gene>
    <name evidence="3" type="ORF">TSUD_188950</name>
</gene>
<reference evidence="4" key="1">
    <citation type="journal article" date="2017" name="Front. Plant Sci.">
        <title>Climate Clever Clovers: New Paradigm to Reduce the Environmental Footprint of Ruminants by Breeding Low Methanogenic Forages Utilizing Haplotype Variation.</title>
        <authorList>
            <person name="Kaur P."/>
            <person name="Appels R."/>
            <person name="Bayer P.E."/>
            <person name="Keeble-Gagnere G."/>
            <person name="Wang J."/>
            <person name="Hirakawa H."/>
            <person name="Shirasawa K."/>
            <person name="Vercoe P."/>
            <person name="Stefanova K."/>
            <person name="Durmic Z."/>
            <person name="Nichols P."/>
            <person name="Revell C."/>
            <person name="Isobe S.N."/>
            <person name="Edwards D."/>
            <person name="Erskine W."/>
        </authorList>
    </citation>
    <scope>NUCLEOTIDE SEQUENCE [LARGE SCALE GENOMIC DNA]</scope>
    <source>
        <strain evidence="4">cv. Daliak</strain>
    </source>
</reference>
<dbReference type="GO" id="GO:0003676">
    <property type="term" value="F:nucleic acid binding"/>
    <property type="evidence" value="ECO:0007669"/>
    <property type="project" value="InterPro"/>
</dbReference>
<protein>
    <recommendedName>
        <fullName evidence="2">CCHC-type domain-containing protein</fullName>
    </recommendedName>
</protein>
<keyword evidence="1" id="KW-0479">Metal-binding</keyword>
<keyword evidence="1" id="KW-0862">Zinc</keyword>
<accession>A0A2Z6NUF6</accession>
<evidence type="ECO:0000256" key="1">
    <source>
        <dbReference type="PROSITE-ProRule" id="PRU00047"/>
    </source>
</evidence>
<evidence type="ECO:0000259" key="2">
    <source>
        <dbReference type="PROSITE" id="PS50158"/>
    </source>
</evidence>
<dbReference type="Proteomes" id="UP000242715">
    <property type="component" value="Unassembled WGS sequence"/>
</dbReference>
<dbReference type="EMBL" id="DF974350">
    <property type="protein sequence ID" value="GAU47824.1"/>
    <property type="molecule type" value="Genomic_DNA"/>
</dbReference>
<dbReference type="PROSITE" id="PS50158">
    <property type="entry name" value="ZF_CCHC"/>
    <property type="match status" value="1"/>
</dbReference>
<evidence type="ECO:0000313" key="3">
    <source>
        <dbReference type="EMBL" id="GAU47824.1"/>
    </source>
</evidence>
<keyword evidence="1" id="KW-0863">Zinc-finger</keyword>
<proteinExistence type="predicted"/>
<dbReference type="GO" id="GO:0008270">
    <property type="term" value="F:zinc ion binding"/>
    <property type="evidence" value="ECO:0007669"/>
    <property type="project" value="UniProtKB-KW"/>
</dbReference>
<dbReference type="Gene3D" id="4.10.60.10">
    <property type="entry name" value="Zinc finger, CCHC-type"/>
    <property type="match status" value="1"/>
</dbReference>
<dbReference type="OrthoDB" id="7486164at2759"/>